<keyword evidence="2" id="KW-0472">Membrane</keyword>
<feature type="region of interest" description="Disordered" evidence="1">
    <location>
        <begin position="812"/>
        <end position="846"/>
    </location>
</feature>
<dbReference type="OrthoDB" id="2983908at2759"/>
<evidence type="ECO:0008006" key="5">
    <source>
        <dbReference type="Google" id="ProtNLM"/>
    </source>
</evidence>
<feature type="compositionally biased region" description="Low complexity" evidence="1">
    <location>
        <begin position="97"/>
        <end position="121"/>
    </location>
</feature>
<feature type="region of interest" description="Disordered" evidence="1">
    <location>
        <begin position="303"/>
        <end position="372"/>
    </location>
</feature>
<evidence type="ECO:0000313" key="3">
    <source>
        <dbReference type="EMBL" id="KIM22192.1"/>
    </source>
</evidence>
<feature type="region of interest" description="Disordered" evidence="1">
    <location>
        <begin position="41"/>
        <end position="121"/>
    </location>
</feature>
<feature type="transmembrane region" description="Helical" evidence="2">
    <location>
        <begin position="177"/>
        <end position="200"/>
    </location>
</feature>
<name>A0A0C2WY07_SERVB</name>
<feature type="compositionally biased region" description="Basic and acidic residues" evidence="1">
    <location>
        <begin position="717"/>
        <end position="728"/>
    </location>
</feature>
<evidence type="ECO:0000313" key="4">
    <source>
        <dbReference type="Proteomes" id="UP000054097"/>
    </source>
</evidence>
<dbReference type="HOGENOM" id="CLU_336835_0_0_1"/>
<feature type="compositionally biased region" description="Low complexity" evidence="1">
    <location>
        <begin position="336"/>
        <end position="353"/>
    </location>
</feature>
<feature type="compositionally biased region" description="Polar residues" evidence="1">
    <location>
        <begin position="54"/>
        <end position="66"/>
    </location>
</feature>
<feature type="compositionally biased region" description="Polar residues" evidence="1">
    <location>
        <begin position="707"/>
        <end position="716"/>
    </location>
</feature>
<evidence type="ECO:0000256" key="2">
    <source>
        <dbReference type="SAM" id="Phobius"/>
    </source>
</evidence>
<feature type="region of interest" description="Disordered" evidence="1">
    <location>
        <begin position="431"/>
        <end position="596"/>
    </location>
</feature>
<feature type="compositionally biased region" description="Polar residues" evidence="1">
    <location>
        <begin position="74"/>
        <end position="96"/>
    </location>
</feature>
<keyword evidence="2" id="KW-0812">Transmembrane</keyword>
<reference evidence="4" key="2">
    <citation type="submission" date="2015-01" db="EMBL/GenBank/DDBJ databases">
        <title>Evolutionary Origins and Diversification of the Mycorrhizal Mutualists.</title>
        <authorList>
            <consortium name="DOE Joint Genome Institute"/>
            <consortium name="Mycorrhizal Genomics Consortium"/>
            <person name="Kohler A."/>
            <person name="Kuo A."/>
            <person name="Nagy L.G."/>
            <person name="Floudas D."/>
            <person name="Copeland A."/>
            <person name="Barry K.W."/>
            <person name="Cichocki N."/>
            <person name="Veneault-Fourrey C."/>
            <person name="LaButti K."/>
            <person name="Lindquist E.A."/>
            <person name="Lipzen A."/>
            <person name="Lundell T."/>
            <person name="Morin E."/>
            <person name="Murat C."/>
            <person name="Riley R."/>
            <person name="Ohm R."/>
            <person name="Sun H."/>
            <person name="Tunlid A."/>
            <person name="Henrissat B."/>
            <person name="Grigoriev I.V."/>
            <person name="Hibbett D.S."/>
            <person name="Martin F."/>
        </authorList>
    </citation>
    <scope>NUCLEOTIDE SEQUENCE [LARGE SCALE GENOMIC DNA]</scope>
    <source>
        <strain evidence="4">MAFF 305830</strain>
    </source>
</reference>
<feature type="region of interest" description="Disordered" evidence="1">
    <location>
        <begin position="674"/>
        <end position="785"/>
    </location>
</feature>
<feature type="region of interest" description="Disordered" evidence="1">
    <location>
        <begin position="401"/>
        <end position="420"/>
    </location>
</feature>
<dbReference type="AlphaFoldDB" id="A0A0C2WY07"/>
<keyword evidence="4" id="KW-1185">Reference proteome</keyword>
<feature type="region of interest" description="Disordered" evidence="1">
    <location>
        <begin position="224"/>
        <end position="250"/>
    </location>
</feature>
<feature type="region of interest" description="Disordered" evidence="1">
    <location>
        <begin position="624"/>
        <end position="646"/>
    </location>
</feature>
<accession>A0A0C2WY07</accession>
<feature type="compositionally biased region" description="Polar residues" evidence="1">
    <location>
        <begin position="467"/>
        <end position="486"/>
    </location>
</feature>
<protein>
    <recommendedName>
        <fullName evidence="5">Transmembrane protein</fullName>
    </recommendedName>
</protein>
<gene>
    <name evidence="3" type="ORF">M408DRAFT_333030</name>
</gene>
<reference evidence="3 4" key="1">
    <citation type="submission" date="2014-04" db="EMBL/GenBank/DDBJ databases">
        <authorList>
            <consortium name="DOE Joint Genome Institute"/>
            <person name="Kuo A."/>
            <person name="Zuccaro A."/>
            <person name="Kohler A."/>
            <person name="Nagy L.G."/>
            <person name="Floudas D."/>
            <person name="Copeland A."/>
            <person name="Barry K.W."/>
            <person name="Cichocki N."/>
            <person name="Veneault-Fourrey C."/>
            <person name="LaButti K."/>
            <person name="Lindquist E.A."/>
            <person name="Lipzen A."/>
            <person name="Lundell T."/>
            <person name="Morin E."/>
            <person name="Murat C."/>
            <person name="Sun H."/>
            <person name="Tunlid A."/>
            <person name="Henrissat B."/>
            <person name="Grigoriev I.V."/>
            <person name="Hibbett D.S."/>
            <person name="Martin F."/>
            <person name="Nordberg H.P."/>
            <person name="Cantor M.N."/>
            <person name="Hua S.X."/>
        </authorList>
    </citation>
    <scope>NUCLEOTIDE SEQUENCE [LARGE SCALE GENOMIC DNA]</scope>
    <source>
        <strain evidence="3 4">MAFF 305830</strain>
    </source>
</reference>
<evidence type="ECO:0000256" key="1">
    <source>
        <dbReference type="SAM" id="MobiDB-lite"/>
    </source>
</evidence>
<sequence length="846" mass="90913">MATRYTLFDAYVQAENQRAGSNSNGVQDGMKTANAVRNNNINTQQYPYPPINNRPDSLQGSQSTVPPTAVDSEVAQTATQVPETPSTSASGAPTNQSTSSMSSASFNTSTTSTSSSSTISTPTLRVLSPFYPSPSTTFTSLPFHPQATASLASSTTITHDSATEPDPHSSIQLSPTAIGLLSAVAAVVVVVVGACMIQCARRQVRRRRQSRSSFDFAEKNAWNSNDTATLSGRGEGSPSTIFGGKERTGLTPQPSWTTFHEAGRSGSASPYPLGLLPPPFTVQRAPSWRSNNGVGQLFHQQNLGPQLSGASKGNGLKQHANNLRPFEPPTITITNSSPQQSSQHLPQQPSISQYRHQQASVGSLLNSDTSSGHSFNRISVYTDPVHGTRIVKPPRLLLVNNDPSLSESDGGPRNSGWSSWDDSVGVALGVTIDRKHAPPRRRSRIPVSKAKAKVAPMRVHLAPVQEVSDTSETSKNMSSKSPTASNAHLYPGQLRRGPSSPNAGKRSPRPSRGTSPKPLKEVSGAKQPQAQRLYDLPRFEATSPGGNDSTRVASPSSAPVSPARSTGAASSRRQSKRASKRASSTRTMAGVRPSSTMSNALSETYAYVYSYAFSSTESEEIQIRRVSKRASGPAAASKQENEDPTRGLAAYMSSSPAVSDTVGALMIKAYDEEGSIPKPSIPHLKGKGKMGSETSQGRRKPPLGESNRVNVPNSSRTELRRVSVERTIRRQQQAGTRPLRSQRDILSPQSVYSEHPDHRPGTSASGRHIQKHGVPSLPPPGMPNLYQQKLMQEMPDYRSPTYSVYGMYRDENKASPLQGSPAEYTRDGSTRRARQKANGDWRTGVI</sequence>
<feature type="compositionally biased region" description="Polar residues" evidence="1">
    <location>
        <begin position="354"/>
        <end position="372"/>
    </location>
</feature>
<feature type="compositionally biased region" description="Low complexity" evidence="1">
    <location>
        <begin position="549"/>
        <end position="572"/>
    </location>
</feature>
<dbReference type="EMBL" id="KN824361">
    <property type="protein sequence ID" value="KIM22192.1"/>
    <property type="molecule type" value="Genomic_DNA"/>
</dbReference>
<keyword evidence="2" id="KW-1133">Transmembrane helix</keyword>
<organism evidence="3 4">
    <name type="scientific">Serendipita vermifera MAFF 305830</name>
    <dbReference type="NCBI Taxonomy" id="933852"/>
    <lineage>
        <taxon>Eukaryota</taxon>
        <taxon>Fungi</taxon>
        <taxon>Dikarya</taxon>
        <taxon>Basidiomycota</taxon>
        <taxon>Agaricomycotina</taxon>
        <taxon>Agaricomycetes</taxon>
        <taxon>Sebacinales</taxon>
        <taxon>Serendipitaceae</taxon>
        <taxon>Serendipita</taxon>
    </lineage>
</organism>
<dbReference type="Proteomes" id="UP000054097">
    <property type="component" value="Unassembled WGS sequence"/>
</dbReference>
<proteinExistence type="predicted"/>